<evidence type="ECO:0000256" key="7">
    <source>
        <dbReference type="ARBA" id="ARBA00022946"/>
    </source>
</evidence>
<dbReference type="InterPro" id="IPR003205">
    <property type="entry name" value="Cyt_c_oxidase_su8"/>
</dbReference>
<dbReference type="InParanoid" id="A0A5F8GWJ7"/>
<proteinExistence type="inferred from homology"/>
<keyword evidence="8 11" id="KW-1133">Transmembrane helix</keyword>
<evidence type="ECO:0000256" key="4">
    <source>
        <dbReference type="ARBA" id="ARBA00022692"/>
    </source>
</evidence>
<evidence type="ECO:0000256" key="3">
    <source>
        <dbReference type="ARBA" id="ARBA00010117"/>
    </source>
</evidence>
<evidence type="ECO:0000313" key="13">
    <source>
        <dbReference type="Proteomes" id="UP000002280"/>
    </source>
</evidence>
<evidence type="ECO:0000256" key="5">
    <source>
        <dbReference type="ARBA" id="ARBA00022792"/>
    </source>
</evidence>
<reference evidence="12" key="3">
    <citation type="submission" date="2025-09" db="UniProtKB">
        <authorList>
            <consortium name="Ensembl"/>
        </authorList>
    </citation>
    <scope>IDENTIFICATION</scope>
</reference>
<dbReference type="GO" id="GO:0006123">
    <property type="term" value="P:mitochondrial electron transport, cytochrome c to oxygen"/>
    <property type="evidence" value="ECO:0007669"/>
    <property type="project" value="UniProtKB-UniRule"/>
</dbReference>
<dbReference type="UniPathway" id="UPA00705"/>
<comment type="pathway">
    <text evidence="2 11">Energy metabolism; oxidative phosphorylation.</text>
</comment>
<reference evidence="12 13" key="1">
    <citation type="journal article" date="2007" name="Nature">
        <title>Genome of the marsupial Monodelphis domestica reveals innovation in non-coding sequences.</title>
        <authorList>
            <person name="Mikkelsen T.S."/>
            <person name="Wakefield M.J."/>
            <person name="Aken B."/>
            <person name="Amemiya C.T."/>
            <person name="Chang J.L."/>
            <person name="Duke S."/>
            <person name="Garber M."/>
            <person name="Gentles A.J."/>
            <person name="Goodstadt L."/>
            <person name="Heger A."/>
            <person name="Jurka J."/>
            <person name="Kamal M."/>
            <person name="Mauceli E."/>
            <person name="Searle S.M."/>
            <person name="Sharpe T."/>
            <person name="Baker M.L."/>
            <person name="Batzer M.A."/>
            <person name="Benos P.V."/>
            <person name="Belov K."/>
            <person name="Clamp M."/>
            <person name="Cook A."/>
            <person name="Cuff J."/>
            <person name="Das R."/>
            <person name="Davidow L."/>
            <person name="Deakin J.E."/>
            <person name="Fazzari M.J."/>
            <person name="Glass J.L."/>
            <person name="Grabherr M."/>
            <person name="Greally J.M."/>
            <person name="Gu W."/>
            <person name="Hore T.A."/>
            <person name="Huttley G.A."/>
            <person name="Kleber M."/>
            <person name="Jirtle R.L."/>
            <person name="Koina E."/>
            <person name="Lee J.T."/>
            <person name="Mahony S."/>
            <person name="Marra M.A."/>
            <person name="Miller R.D."/>
            <person name="Nicholls R.D."/>
            <person name="Oda M."/>
            <person name="Papenfuss A.T."/>
            <person name="Parra Z.E."/>
            <person name="Pollock D.D."/>
            <person name="Ray D.A."/>
            <person name="Schein J.E."/>
            <person name="Speed T.P."/>
            <person name="Thompson K."/>
            <person name="VandeBerg J.L."/>
            <person name="Wade C.M."/>
            <person name="Walker J.A."/>
            <person name="Waters P.D."/>
            <person name="Webber C."/>
            <person name="Weidman J.R."/>
            <person name="Xie X."/>
            <person name="Zody M.C."/>
            <person name="Baldwin J."/>
            <person name="Abdouelleil A."/>
            <person name="Abdulkadir J."/>
            <person name="Abebe A."/>
            <person name="Abera B."/>
            <person name="Abreu J."/>
            <person name="Acer S.C."/>
            <person name="Aftuck L."/>
            <person name="Alexander A."/>
            <person name="An P."/>
            <person name="Anderson E."/>
            <person name="Anderson S."/>
            <person name="Arachi H."/>
            <person name="Azer M."/>
            <person name="Bachantsang P."/>
            <person name="Barry A."/>
            <person name="Bayul T."/>
            <person name="Berlin A."/>
            <person name="Bessette D."/>
            <person name="Bloom T."/>
            <person name="Bloom T."/>
            <person name="Boguslavskiy L."/>
            <person name="Bonnet C."/>
            <person name="Boukhgalter B."/>
            <person name="Bourzgui I."/>
            <person name="Brown A."/>
            <person name="Cahill P."/>
            <person name="Channer S."/>
            <person name="Cheshatsang Y."/>
            <person name="Chuda L."/>
            <person name="Citroen M."/>
            <person name="Collymore A."/>
            <person name="Cooke P."/>
            <person name="Costello M."/>
            <person name="D'Aco K."/>
            <person name="Daza R."/>
            <person name="De Haan G."/>
            <person name="DeGray S."/>
            <person name="DeMaso C."/>
            <person name="Dhargay N."/>
            <person name="Dooley K."/>
            <person name="Dooley E."/>
            <person name="Doricent M."/>
            <person name="Dorje P."/>
            <person name="Dorjee K."/>
            <person name="Dupes A."/>
            <person name="Elong R."/>
            <person name="Falk J."/>
            <person name="Farina A."/>
            <person name="Faro S."/>
            <person name="Ferguson D."/>
            <person name="Fisher S."/>
            <person name="Foley C.D."/>
            <person name="Franke A."/>
            <person name="Friedrich D."/>
            <person name="Gadbois L."/>
            <person name="Gearin G."/>
            <person name="Gearin C.R."/>
            <person name="Giannoukos G."/>
            <person name="Goode T."/>
            <person name="Graham J."/>
            <person name="Grandbois E."/>
            <person name="Grewal S."/>
            <person name="Gyaltsen K."/>
            <person name="Hafez N."/>
            <person name="Hagos B."/>
            <person name="Hall J."/>
            <person name="Henson C."/>
            <person name="Hollinger A."/>
            <person name="Honan T."/>
            <person name="Huard M.D."/>
            <person name="Hughes L."/>
            <person name="Hurhula B."/>
            <person name="Husby M.E."/>
            <person name="Kamat A."/>
            <person name="Kanga B."/>
            <person name="Kashin S."/>
            <person name="Khazanovich D."/>
            <person name="Kisner P."/>
            <person name="Lance K."/>
            <person name="Lara M."/>
            <person name="Lee W."/>
            <person name="Lennon N."/>
            <person name="Letendre F."/>
            <person name="LeVine R."/>
            <person name="Lipovsky A."/>
            <person name="Liu X."/>
            <person name="Liu J."/>
            <person name="Liu S."/>
            <person name="Lokyitsang T."/>
            <person name="Lokyitsang Y."/>
            <person name="Lubonja R."/>
            <person name="Lui A."/>
            <person name="MacDonald P."/>
            <person name="Magnisalis V."/>
            <person name="Maru K."/>
            <person name="Matthews C."/>
            <person name="McCusker W."/>
            <person name="McDonough S."/>
            <person name="Mehta T."/>
            <person name="Meldrim J."/>
            <person name="Meneus L."/>
            <person name="Mihai O."/>
            <person name="Mihalev A."/>
            <person name="Mihova T."/>
            <person name="Mittelman R."/>
            <person name="Mlenga V."/>
            <person name="Montmayeur A."/>
            <person name="Mulrain L."/>
            <person name="Navidi A."/>
            <person name="Naylor J."/>
            <person name="Negash T."/>
            <person name="Nguyen T."/>
            <person name="Nguyen N."/>
            <person name="Nicol R."/>
            <person name="Norbu C."/>
            <person name="Norbu N."/>
            <person name="Novod N."/>
            <person name="O'Neill B."/>
            <person name="Osman S."/>
            <person name="Markiewicz E."/>
            <person name="Oyono O.L."/>
            <person name="Patti C."/>
            <person name="Phunkhang P."/>
            <person name="Pierre F."/>
            <person name="Priest M."/>
            <person name="Raghuraman S."/>
            <person name="Rege F."/>
            <person name="Reyes R."/>
            <person name="Rise C."/>
            <person name="Rogov P."/>
            <person name="Ross K."/>
            <person name="Ryan E."/>
            <person name="Settipalli S."/>
            <person name="Shea T."/>
            <person name="Sherpa N."/>
            <person name="Shi L."/>
            <person name="Shih D."/>
            <person name="Sparrow T."/>
            <person name="Spaulding J."/>
            <person name="Stalker J."/>
            <person name="Stange-Thomann N."/>
            <person name="Stavropoulos S."/>
            <person name="Stone C."/>
            <person name="Strader C."/>
            <person name="Tesfaye S."/>
            <person name="Thomson T."/>
            <person name="Thoulutsang Y."/>
            <person name="Thoulutsang D."/>
            <person name="Topham K."/>
            <person name="Topping I."/>
            <person name="Tsamla T."/>
            <person name="Vassiliev H."/>
            <person name="Vo A."/>
            <person name="Wangchuk T."/>
            <person name="Wangdi T."/>
            <person name="Weiand M."/>
            <person name="Wilkinson J."/>
            <person name="Wilson A."/>
            <person name="Yadav S."/>
            <person name="Young G."/>
            <person name="Yu Q."/>
            <person name="Zembek L."/>
            <person name="Zhong D."/>
            <person name="Zimmer A."/>
            <person name="Zwirko Z."/>
            <person name="Jaffe D.B."/>
            <person name="Alvarez P."/>
            <person name="Brockman W."/>
            <person name="Butler J."/>
            <person name="Chin C."/>
            <person name="Gnerre S."/>
            <person name="MacCallum I."/>
            <person name="Graves J.A."/>
            <person name="Ponting C.P."/>
            <person name="Breen M."/>
            <person name="Samollow P.B."/>
            <person name="Lander E.S."/>
            <person name="Lindblad-Toh K."/>
        </authorList>
    </citation>
    <scope>NUCLEOTIDE SEQUENCE [LARGE SCALE GENOMIC DNA]</scope>
</reference>
<protein>
    <recommendedName>
        <fullName evidence="11">Cytochrome c oxidase subunit 8</fullName>
    </recommendedName>
    <alternativeName>
        <fullName evidence="11">Cytochrome c oxidase polypeptide VIII</fullName>
    </alternativeName>
</protein>
<dbReference type="Ensembl" id="ENSMODT00000069985.1">
    <property type="protein sequence ID" value="ENSMODP00000051940.1"/>
    <property type="gene ID" value="ENSMODG00000043944.1"/>
</dbReference>
<reference evidence="12" key="2">
    <citation type="submission" date="2025-08" db="UniProtKB">
        <authorList>
            <consortium name="Ensembl"/>
        </authorList>
    </citation>
    <scope>IDENTIFICATION</scope>
</reference>
<keyword evidence="7 11" id="KW-0809">Transit peptide</keyword>
<evidence type="ECO:0000256" key="6">
    <source>
        <dbReference type="ARBA" id="ARBA00022843"/>
    </source>
</evidence>
<keyword evidence="5 11" id="KW-0999">Mitochondrion inner membrane</keyword>
<comment type="subcellular location">
    <subcellularLocation>
        <location evidence="1 11">Mitochondrion inner membrane</location>
        <topology evidence="1 11">Single-pass membrane protein</topology>
    </subcellularLocation>
</comment>
<dbReference type="FunCoup" id="A0A5F8GWJ7">
    <property type="interactions" value="215"/>
</dbReference>
<dbReference type="PANTHER" id="PTHR16717">
    <property type="entry name" value="CYTOCHROME C OXIDASE POLYPEPTIDE VIII"/>
    <property type="match status" value="1"/>
</dbReference>
<dbReference type="GO" id="GO:0005743">
    <property type="term" value="C:mitochondrial inner membrane"/>
    <property type="evidence" value="ECO:0007669"/>
    <property type="project" value="UniProtKB-SubCell"/>
</dbReference>
<dbReference type="GO" id="GO:0005739">
    <property type="term" value="C:mitochondrion"/>
    <property type="evidence" value="ECO:0000318"/>
    <property type="project" value="GO_Central"/>
</dbReference>
<evidence type="ECO:0000313" key="12">
    <source>
        <dbReference type="Ensembl" id="ENSMODP00000051940.1"/>
    </source>
</evidence>
<dbReference type="Pfam" id="PF02285">
    <property type="entry name" value="COX8"/>
    <property type="match status" value="1"/>
</dbReference>
<dbReference type="OMA" id="AQVHSMP"/>
<dbReference type="AlphaFoldDB" id="A0A5F8GWJ7"/>
<dbReference type="FunFam" id="4.10.81.10:FF:000001">
    <property type="entry name" value="Cytochrome c oxidase subunit 8B, mitochondrial"/>
    <property type="match status" value="1"/>
</dbReference>
<feature type="transmembrane region" description="Helical" evidence="11">
    <location>
        <begin position="42"/>
        <end position="60"/>
    </location>
</feature>
<accession>A0A5F8GWJ7</accession>
<dbReference type="Gene3D" id="4.10.81.10">
    <property type="entry name" value="Cytochrome c oxidase, subunit 8"/>
    <property type="match status" value="1"/>
</dbReference>
<evidence type="ECO:0000256" key="11">
    <source>
        <dbReference type="RuleBase" id="RU368101"/>
    </source>
</evidence>
<evidence type="ECO:0000256" key="1">
    <source>
        <dbReference type="ARBA" id="ARBA00004434"/>
    </source>
</evidence>
<dbReference type="SUPFAM" id="SSF81431">
    <property type="entry name" value="Mitochondrial cytochrome c oxidase subunit VIIIb (aka IX)"/>
    <property type="match status" value="1"/>
</dbReference>
<comment type="similarity">
    <text evidence="3 11">Belongs to the cytochrome c oxidase VIII family.</text>
</comment>
<evidence type="ECO:0000256" key="8">
    <source>
        <dbReference type="ARBA" id="ARBA00022989"/>
    </source>
</evidence>
<dbReference type="Proteomes" id="UP000002280">
    <property type="component" value="Chromosome 5"/>
</dbReference>
<evidence type="ECO:0000256" key="2">
    <source>
        <dbReference type="ARBA" id="ARBA00004673"/>
    </source>
</evidence>
<evidence type="ECO:0000256" key="9">
    <source>
        <dbReference type="ARBA" id="ARBA00023128"/>
    </source>
</evidence>
<dbReference type="InterPro" id="IPR036548">
    <property type="entry name" value="Cyt_c_oxidase_su8_sf"/>
</dbReference>
<sequence length="70" mass="7810">MSALAPRLLSGLTRPARGLIRVQRAPLHARPAREELSLGDKLIAMTTCFLCLLLPPGWILSHMDSYKKKE</sequence>
<organism evidence="12 13">
    <name type="scientific">Monodelphis domestica</name>
    <name type="common">Gray short-tailed opossum</name>
    <dbReference type="NCBI Taxonomy" id="13616"/>
    <lineage>
        <taxon>Eukaryota</taxon>
        <taxon>Metazoa</taxon>
        <taxon>Chordata</taxon>
        <taxon>Craniata</taxon>
        <taxon>Vertebrata</taxon>
        <taxon>Euteleostomi</taxon>
        <taxon>Mammalia</taxon>
        <taxon>Metatheria</taxon>
        <taxon>Didelphimorphia</taxon>
        <taxon>Didelphidae</taxon>
        <taxon>Monodelphis</taxon>
    </lineage>
</organism>
<dbReference type="PANTHER" id="PTHR16717:SF1">
    <property type="entry name" value="CYTOCHROME C OXIDASE SUBUNIT 8A, MITOCHONDRIAL"/>
    <property type="match status" value="1"/>
</dbReference>
<comment type="function">
    <text evidence="11">Component of the cytochrome c oxidase, the last enzyme in the mitochondrial electron transport chain which drives oxidative phosphorylation. The respiratory chain contains 3 multisubunit complexes succinate dehydrogenase (complex II, CII), ubiquinol-cytochrome c oxidoreductase (cytochrome b-c1 complex, complex III, CIII) and cytochrome c oxidase (complex IV, CIV), that cooperate to transfer electrons derived from NADH and succinate to molecular oxygen, creating an electrochemical gradient over the inner membrane that drives transmembrane transport and the ATP synthase. Cytochrome c oxidase is the component of the respiratory chain that catalyzes the reduction of oxygen to water. Electrons originating from reduced cytochrome c in the intermembrane space (IMS) are transferred via the dinuclear copper A center (CU(A)) of subunit 2 and heme A of subunit 1 to the active site in subunit 1, a binuclear center (BNC) formed by heme A3 and copper B (CU(B)). The BNC reduces molecular oxygen to 2 water molecules using 4 electrons from cytochrome c in the IMS and 4 protons from the mitochondrial matrix.</text>
</comment>
<keyword evidence="6" id="KW-0832">Ubl conjugation</keyword>
<keyword evidence="4 11" id="KW-0812">Transmembrane</keyword>
<evidence type="ECO:0000256" key="10">
    <source>
        <dbReference type="ARBA" id="ARBA00023136"/>
    </source>
</evidence>
<dbReference type="GeneTree" id="ENSGT00390000006255"/>
<dbReference type="STRING" id="13616.ENSMODP00000051940"/>
<name>A0A5F8GWJ7_MONDO</name>
<dbReference type="GO" id="GO:0045277">
    <property type="term" value="C:respiratory chain complex IV"/>
    <property type="evidence" value="ECO:0000318"/>
    <property type="project" value="GO_Central"/>
</dbReference>
<comment type="subunit">
    <text evidence="11">Component of the cytochrome c oxidase (complex IV, CIV), a multisubunit enzyme composed of 14 subunits. The complex is composed of a catalytic core of 3 subunits MT-CO1, MT-CO2 and MT-CO3, encoded in the mitochondrial DNA, and 11 supernumerary subunits COX4I, COX5A, COX5B, COX6A, COX6B, COX6C, COX7A, COX7B, COX7C, COX8 and NDUFA4, which are encoded in the nuclear genome. The complex exists as a monomer or a dimer and forms supercomplexes (SCs) in the inner mitochondrial membrane with NADH-ubiquinone oxidoreductase (complex I, CI) and ubiquinol-cytochrome c oxidoreductase (cytochrome b-c1 complex, complex III, CIII), resulting in different assemblies (supercomplex SCI(1)III(2)IV(1) and megacomplex MCI(2)III(2)IV(2)).</text>
</comment>
<keyword evidence="13" id="KW-1185">Reference proteome</keyword>
<dbReference type="Bgee" id="ENSMODG00000043944">
    <property type="expression patterns" value="Expressed in adult mammalian kidney and 17 other cell types or tissues"/>
</dbReference>
<keyword evidence="10 11" id="KW-0472">Membrane</keyword>
<keyword evidence="9 11" id="KW-0496">Mitochondrion</keyword>